<dbReference type="Proteomes" id="UP000477911">
    <property type="component" value="Unassembled WGS sequence"/>
</dbReference>
<organism evidence="6 7">
    <name type="scientific">Pseudooceanicola albus</name>
    <dbReference type="NCBI Taxonomy" id="2692189"/>
    <lineage>
        <taxon>Bacteria</taxon>
        <taxon>Pseudomonadati</taxon>
        <taxon>Pseudomonadota</taxon>
        <taxon>Alphaproteobacteria</taxon>
        <taxon>Rhodobacterales</taxon>
        <taxon>Paracoccaceae</taxon>
        <taxon>Pseudooceanicola</taxon>
    </lineage>
</organism>
<evidence type="ECO:0000256" key="2">
    <source>
        <dbReference type="ARBA" id="ARBA00023015"/>
    </source>
</evidence>
<name>A0A6L7G030_9RHOB</name>
<keyword evidence="3" id="KW-0238">DNA-binding</keyword>
<dbReference type="GO" id="GO:0000976">
    <property type="term" value="F:transcription cis-regulatory region binding"/>
    <property type="evidence" value="ECO:0007669"/>
    <property type="project" value="TreeGrafter"/>
</dbReference>
<comment type="caution">
    <text evidence="6">The sequence shown here is derived from an EMBL/GenBank/DDBJ whole genome shotgun (WGS) entry which is preliminary data.</text>
</comment>
<dbReference type="InterPro" id="IPR036390">
    <property type="entry name" value="WH_DNA-bd_sf"/>
</dbReference>
<dbReference type="PANTHER" id="PTHR30126">
    <property type="entry name" value="HTH-TYPE TRANSCRIPTIONAL REGULATOR"/>
    <property type="match status" value="1"/>
</dbReference>
<evidence type="ECO:0000313" key="7">
    <source>
        <dbReference type="Proteomes" id="UP000477911"/>
    </source>
</evidence>
<evidence type="ECO:0000313" key="6">
    <source>
        <dbReference type="EMBL" id="MXN16848.1"/>
    </source>
</evidence>
<accession>A0A6L7G030</accession>
<evidence type="ECO:0000259" key="5">
    <source>
        <dbReference type="PROSITE" id="PS50931"/>
    </source>
</evidence>
<keyword evidence="4" id="KW-0804">Transcription</keyword>
<evidence type="ECO:0000256" key="3">
    <source>
        <dbReference type="ARBA" id="ARBA00023125"/>
    </source>
</evidence>
<dbReference type="Gene3D" id="1.10.10.10">
    <property type="entry name" value="Winged helix-like DNA-binding domain superfamily/Winged helix DNA-binding domain"/>
    <property type="match status" value="1"/>
</dbReference>
<dbReference type="AlphaFoldDB" id="A0A6L7G030"/>
<reference evidence="6 7" key="1">
    <citation type="submission" date="2019-12" db="EMBL/GenBank/DDBJ databases">
        <authorList>
            <person name="Li M."/>
        </authorList>
    </citation>
    <scope>NUCLEOTIDE SEQUENCE [LARGE SCALE GENOMIC DNA]</scope>
    <source>
        <strain evidence="6 7">GBMRC 2024</strain>
    </source>
</reference>
<dbReference type="GO" id="GO:0003700">
    <property type="term" value="F:DNA-binding transcription factor activity"/>
    <property type="evidence" value="ECO:0007669"/>
    <property type="project" value="InterPro"/>
</dbReference>
<dbReference type="InterPro" id="IPR036388">
    <property type="entry name" value="WH-like_DNA-bd_sf"/>
</dbReference>
<comment type="similarity">
    <text evidence="1">Belongs to the LysR transcriptional regulatory family.</text>
</comment>
<dbReference type="Pfam" id="PF03466">
    <property type="entry name" value="LysR_substrate"/>
    <property type="match status" value="1"/>
</dbReference>
<dbReference type="InterPro" id="IPR005119">
    <property type="entry name" value="LysR_subst-bd"/>
</dbReference>
<dbReference type="PANTHER" id="PTHR30126:SF40">
    <property type="entry name" value="HTH-TYPE TRANSCRIPTIONAL REGULATOR GLTR"/>
    <property type="match status" value="1"/>
</dbReference>
<dbReference type="SUPFAM" id="SSF46785">
    <property type="entry name" value="Winged helix' DNA-binding domain"/>
    <property type="match status" value="1"/>
</dbReference>
<dbReference type="Gene3D" id="3.40.190.10">
    <property type="entry name" value="Periplasmic binding protein-like II"/>
    <property type="match status" value="2"/>
</dbReference>
<dbReference type="RefSeq" id="WP_160891601.1">
    <property type="nucleotide sequence ID" value="NZ_WUMU01000003.1"/>
</dbReference>
<dbReference type="EMBL" id="WUMU01000003">
    <property type="protein sequence ID" value="MXN16848.1"/>
    <property type="molecule type" value="Genomic_DNA"/>
</dbReference>
<keyword evidence="2" id="KW-0805">Transcription regulation</keyword>
<evidence type="ECO:0000256" key="1">
    <source>
        <dbReference type="ARBA" id="ARBA00009437"/>
    </source>
</evidence>
<sequence length="306" mass="34592">MLDQITHLFRLQAIFEEGSLRSAANRLNITQPALSRSLAQLERYFGHPLLERHARGVRPTPFGERVLSEALRMQRQWQLAEQSLRHDPALGQTRLRIGAGPVWRASVVPGFLLALEKDFPDIEFELRNTRFSQAIGDLKEGRLDVIFTGSPMLEAEEQRLVSRPFAQVTDHVVARDGHPIFDHAGPDGQIPTERLLDYPWVVYSEIPAYHETARNGLYQLLRQEPRITIQCESLLSTLTVLQRSDHLSILPDATMAAFLGAELRPVRTGLRERGVRANMIYREEMQNWPPLAALIALATGEASAPE</sequence>
<dbReference type="SUPFAM" id="SSF53850">
    <property type="entry name" value="Periplasmic binding protein-like II"/>
    <property type="match status" value="1"/>
</dbReference>
<feature type="domain" description="HTH lysR-type" evidence="5">
    <location>
        <begin position="1"/>
        <end position="60"/>
    </location>
</feature>
<gene>
    <name evidence="6" type="ORF">GR170_03300</name>
</gene>
<keyword evidence="7" id="KW-1185">Reference proteome</keyword>
<dbReference type="PRINTS" id="PR00039">
    <property type="entry name" value="HTHLYSR"/>
</dbReference>
<dbReference type="InterPro" id="IPR000847">
    <property type="entry name" value="LysR_HTH_N"/>
</dbReference>
<evidence type="ECO:0000256" key="4">
    <source>
        <dbReference type="ARBA" id="ARBA00023163"/>
    </source>
</evidence>
<dbReference type="CDD" id="cd05466">
    <property type="entry name" value="PBP2_LTTR_substrate"/>
    <property type="match status" value="1"/>
</dbReference>
<dbReference type="PROSITE" id="PS50931">
    <property type="entry name" value="HTH_LYSR"/>
    <property type="match status" value="1"/>
</dbReference>
<protein>
    <submittedName>
        <fullName evidence="6">LysR family transcriptional regulator</fullName>
    </submittedName>
</protein>
<dbReference type="Pfam" id="PF00126">
    <property type="entry name" value="HTH_1"/>
    <property type="match status" value="1"/>
</dbReference>
<proteinExistence type="inferred from homology"/>